<evidence type="ECO:0000313" key="2">
    <source>
        <dbReference type="EMBL" id="QHT08459.1"/>
    </source>
</evidence>
<dbReference type="Gene3D" id="3.90.79.10">
    <property type="entry name" value="Nucleoside Triphosphate Pyrophosphohydrolase"/>
    <property type="match status" value="1"/>
</dbReference>
<protein>
    <recommendedName>
        <fullName evidence="1">Nudix hydrolase domain-containing protein</fullName>
    </recommendedName>
</protein>
<name>A0A6C0CXN8_9ZZZZ</name>
<organism evidence="2">
    <name type="scientific">viral metagenome</name>
    <dbReference type="NCBI Taxonomy" id="1070528"/>
    <lineage>
        <taxon>unclassified sequences</taxon>
        <taxon>metagenomes</taxon>
        <taxon>organismal metagenomes</taxon>
    </lineage>
</organism>
<dbReference type="InterPro" id="IPR000086">
    <property type="entry name" value="NUDIX_hydrolase_dom"/>
</dbReference>
<dbReference type="InterPro" id="IPR015797">
    <property type="entry name" value="NUDIX_hydrolase-like_dom_sf"/>
</dbReference>
<sequence length="184" mass="21795">MGAGILPTAIHNNKLYFLFGKENKYADTPGWCDFGGGTEKGESFMKTTLREGTEETTGFLGSEQDLGKMLKKHGTYNIEFSDGKYRMHIFPYEYDEKLPFYYNNNQRFLQKRLEPELVKKSKIFEKAEIKWVCVDDLPKMRKDFRFYFKVVVDDILKQKNDIFNFIKKAMREKTPKNVTRKNRH</sequence>
<dbReference type="AlphaFoldDB" id="A0A6C0CXN8"/>
<dbReference type="SUPFAM" id="SSF55811">
    <property type="entry name" value="Nudix"/>
    <property type="match status" value="1"/>
</dbReference>
<accession>A0A6C0CXN8</accession>
<proteinExistence type="predicted"/>
<feature type="domain" description="Nudix hydrolase" evidence="1">
    <location>
        <begin position="1"/>
        <end position="154"/>
    </location>
</feature>
<evidence type="ECO:0000259" key="1">
    <source>
        <dbReference type="PROSITE" id="PS51462"/>
    </source>
</evidence>
<dbReference type="PROSITE" id="PS51462">
    <property type="entry name" value="NUDIX"/>
    <property type="match status" value="1"/>
</dbReference>
<dbReference type="EMBL" id="MN739496">
    <property type="protein sequence ID" value="QHT08459.1"/>
    <property type="molecule type" value="Genomic_DNA"/>
</dbReference>
<reference evidence="2" key="1">
    <citation type="journal article" date="2020" name="Nature">
        <title>Giant virus diversity and host interactions through global metagenomics.</title>
        <authorList>
            <person name="Schulz F."/>
            <person name="Roux S."/>
            <person name="Paez-Espino D."/>
            <person name="Jungbluth S."/>
            <person name="Walsh D.A."/>
            <person name="Denef V.J."/>
            <person name="McMahon K.D."/>
            <person name="Konstantinidis K.T."/>
            <person name="Eloe-Fadrosh E.A."/>
            <person name="Kyrpides N.C."/>
            <person name="Woyke T."/>
        </authorList>
    </citation>
    <scope>NUCLEOTIDE SEQUENCE</scope>
    <source>
        <strain evidence="2">GVMAG-M-3300022752-66</strain>
    </source>
</reference>